<dbReference type="Proteomes" id="UP000604825">
    <property type="component" value="Unassembled WGS sequence"/>
</dbReference>
<evidence type="ECO:0000259" key="2">
    <source>
        <dbReference type="Pfam" id="PF03017"/>
    </source>
</evidence>
<feature type="compositionally biased region" description="Polar residues" evidence="1">
    <location>
        <begin position="403"/>
        <end position="420"/>
    </location>
</feature>
<protein>
    <recommendedName>
        <fullName evidence="6">Transposase-associated domain-containing protein</fullName>
    </recommendedName>
</protein>
<accession>A0A811RIP3</accession>
<dbReference type="Pfam" id="PF03017">
    <property type="entry name" value="Transposase_23"/>
    <property type="match status" value="1"/>
</dbReference>
<dbReference type="EMBL" id="CAJGYO010000015">
    <property type="protein sequence ID" value="CAD6269692.1"/>
    <property type="molecule type" value="Genomic_DNA"/>
</dbReference>
<dbReference type="OrthoDB" id="629391at2759"/>
<evidence type="ECO:0008006" key="6">
    <source>
        <dbReference type="Google" id="ProtNLM"/>
    </source>
</evidence>
<dbReference type="PANTHER" id="PTHR10775:SF182">
    <property type="entry name" value="TRANSPOSON, EN_SPM-LIKE, TRANSPOSASE-ASSOCIATED DOMAIN PROTEIN-RELATED"/>
    <property type="match status" value="1"/>
</dbReference>
<evidence type="ECO:0000313" key="4">
    <source>
        <dbReference type="EMBL" id="CAD6269692.1"/>
    </source>
</evidence>
<dbReference type="Pfam" id="PF13963">
    <property type="entry name" value="Transpos_assoc"/>
    <property type="match status" value="1"/>
</dbReference>
<dbReference type="InterPro" id="IPR029480">
    <property type="entry name" value="Transpos_assoc"/>
</dbReference>
<feature type="domain" description="Transposase Tnp1/En/Spm-like" evidence="2">
    <location>
        <begin position="504"/>
        <end position="558"/>
    </location>
</feature>
<name>A0A811RIP3_9POAL</name>
<evidence type="ECO:0000313" key="5">
    <source>
        <dbReference type="Proteomes" id="UP000604825"/>
    </source>
</evidence>
<evidence type="ECO:0000256" key="1">
    <source>
        <dbReference type="SAM" id="MobiDB-lite"/>
    </source>
</evidence>
<organism evidence="4 5">
    <name type="scientific">Miscanthus lutarioriparius</name>
    <dbReference type="NCBI Taxonomy" id="422564"/>
    <lineage>
        <taxon>Eukaryota</taxon>
        <taxon>Viridiplantae</taxon>
        <taxon>Streptophyta</taxon>
        <taxon>Embryophyta</taxon>
        <taxon>Tracheophyta</taxon>
        <taxon>Spermatophyta</taxon>
        <taxon>Magnoliopsida</taxon>
        <taxon>Liliopsida</taxon>
        <taxon>Poales</taxon>
        <taxon>Poaceae</taxon>
        <taxon>PACMAD clade</taxon>
        <taxon>Panicoideae</taxon>
        <taxon>Andropogonodae</taxon>
        <taxon>Andropogoneae</taxon>
        <taxon>Saccharinae</taxon>
        <taxon>Miscanthus</taxon>
    </lineage>
</organism>
<feature type="region of interest" description="Disordered" evidence="1">
    <location>
        <begin position="403"/>
        <end position="461"/>
    </location>
</feature>
<dbReference type="InterPro" id="IPR004264">
    <property type="entry name" value="Transposase_23"/>
</dbReference>
<dbReference type="AlphaFoldDB" id="A0A811RIP3"/>
<reference evidence="4" key="1">
    <citation type="submission" date="2020-10" db="EMBL/GenBank/DDBJ databases">
        <authorList>
            <person name="Han B."/>
            <person name="Lu T."/>
            <person name="Zhao Q."/>
            <person name="Huang X."/>
            <person name="Zhao Y."/>
        </authorList>
    </citation>
    <scope>NUCLEOTIDE SEQUENCE</scope>
</reference>
<keyword evidence="5" id="KW-1185">Reference proteome</keyword>
<proteinExistence type="predicted"/>
<gene>
    <name evidence="4" type="ORF">NCGR_LOCUS52994</name>
</gene>
<sequence length="561" mass="61963">MPPGTLKMRSDRAAAVRATPHEINATGSFAAFWLASDISSVNLTAGMAISLCDSVRVDCDAGNPGLLISAPEGVEVEMEMEGKIDLAADLYMPGTRLLYVWLDTLGRHLTVLLAAALLVCIVGSKILCPCRKCVNSFWKEASEVREHLICDGFLKGYRTWNLHGEASSSVNHGNCDAAEVIEDSSEDDEIFDLLRDLDAGLDDRGDFEDNSSTLETCPELVALQKLVAENSKELYPNCKKYTQLRFLIRLLRIKLLGGWSDRSMNLLLDLLNDALPEGSNLPRNFHEAKKLVKSIGVGYNSIHACPNDCVLYWKENVDLNECPKCEVSRWKSDRKSLDGRHVYKVPKKSPRSTENVDAHHHDAHFEEDEDYGDNEDHDACPEEGEYLFARRCLAAHTKQFHQHSPTSAAHTVQTHATSPHQCAPNDTAHVAQHHAPLSSHRFPNNAAPTVQHGAAHEEQPHATSFRQCIPSNVLPAVQHDATHEVQPDAAKRAKPVQPQVGMNVMLYEVVRSNARVALGTIISTNPKTIIGGVPLGKQYCEVVVNHVLKRDATLPRTYPGV</sequence>
<feature type="domain" description="Transposase-associated" evidence="3">
    <location>
        <begin position="123"/>
        <end position="165"/>
    </location>
</feature>
<comment type="caution">
    <text evidence="4">The sequence shown here is derived from an EMBL/GenBank/DDBJ whole genome shotgun (WGS) entry which is preliminary data.</text>
</comment>
<evidence type="ECO:0000259" key="3">
    <source>
        <dbReference type="Pfam" id="PF13963"/>
    </source>
</evidence>
<dbReference type="PANTHER" id="PTHR10775">
    <property type="entry name" value="OS08G0208400 PROTEIN"/>
    <property type="match status" value="1"/>
</dbReference>